<protein>
    <submittedName>
        <fullName evidence="3">Uncharacterized protein</fullName>
    </submittedName>
</protein>
<evidence type="ECO:0000313" key="4">
    <source>
        <dbReference type="Proteomes" id="UP000603453"/>
    </source>
</evidence>
<keyword evidence="2" id="KW-0812">Transmembrane</keyword>
<comment type="caution">
    <text evidence="3">The sequence shown here is derived from an EMBL/GenBank/DDBJ whole genome shotgun (WGS) entry which is preliminary data.</text>
</comment>
<dbReference type="EMBL" id="JAEPRD010000032">
    <property type="protein sequence ID" value="KAG2206163.1"/>
    <property type="molecule type" value="Genomic_DNA"/>
</dbReference>
<sequence>MSTKTLYNKAVRLYLLTKYVPAANTCNKAIATLTKDEDDTMKLNVWLLYLNIASTLLIGTSPMPPVKLIGLNEDENQTTQQVCQSIWNKLVTAYGSVEALDARLVGASLRLNLKLDQASVARDSVESWFAALPALFLDDMTEGRTSVEPYLDIVRFYIARVLPAMQDYESAHIFLEFNEVLPDSKKKELQLLVQEQQANIEQEQARLAAEKKEKEQRAAQVEMDAKLAREAKLEREAKAEREAKEEREAKAEREVKAEREAKADKEMLMKNTELLQHDKRHTVSARAMNTPPSVLDHNITVVKNWMGQITTQGATSFATILIVIFALLGLLRGQRGRLSIALQTLLNKLWQTIKMGTKVTYM</sequence>
<evidence type="ECO:0000256" key="2">
    <source>
        <dbReference type="SAM" id="Phobius"/>
    </source>
</evidence>
<feature type="region of interest" description="Disordered" evidence="1">
    <location>
        <begin position="236"/>
        <end position="260"/>
    </location>
</feature>
<organism evidence="3 4">
    <name type="scientific">Mucor saturninus</name>
    <dbReference type="NCBI Taxonomy" id="64648"/>
    <lineage>
        <taxon>Eukaryota</taxon>
        <taxon>Fungi</taxon>
        <taxon>Fungi incertae sedis</taxon>
        <taxon>Mucoromycota</taxon>
        <taxon>Mucoromycotina</taxon>
        <taxon>Mucoromycetes</taxon>
        <taxon>Mucorales</taxon>
        <taxon>Mucorineae</taxon>
        <taxon>Mucoraceae</taxon>
        <taxon>Mucor</taxon>
    </lineage>
</organism>
<evidence type="ECO:0000256" key="1">
    <source>
        <dbReference type="SAM" id="MobiDB-lite"/>
    </source>
</evidence>
<keyword evidence="2" id="KW-1133">Transmembrane helix</keyword>
<name>A0A8H7R8L6_9FUNG</name>
<keyword evidence="2" id="KW-0472">Membrane</keyword>
<accession>A0A8H7R8L6</accession>
<gene>
    <name evidence="3" type="ORF">INT47_003812</name>
</gene>
<proteinExistence type="predicted"/>
<feature type="transmembrane region" description="Helical" evidence="2">
    <location>
        <begin position="313"/>
        <end position="331"/>
    </location>
</feature>
<dbReference type="OrthoDB" id="3981028at2759"/>
<dbReference type="Proteomes" id="UP000603453">
    <property type="component" value="Unassembled WGS sequence"/>
</dbReference>
<keyword evidence="4" id="KW-1185">Reference proteome</keyword>
<evidence type="ECO:0000313" key="3">
    <source>
        <dbReference type="EMBL" id="KAG2206163.1"/>
    </source>
</evidence>
<reference evidence="3" key="1">
    <citation type="submission" date="2020-12" db="EMBL/GenBank/DDBJ databases">
        <title>Metabolic potential, ecology and presence of endohyphal bacteria is reflected in genomic diversity of Mucoromycotina.</title>
        <authorList>
            <person name="Muszewska A."/>
            <person name="Okrasinska A."/>
            <person name="Steczkiewicz K."/>
            <person name="Drgas O."/>
            <person name="Orlowska M."/>
            <person name="Perlinska-Lenart U."/>
            <person name="Aleksandrzak-Piekarczyk T."/>
            <person name="Szatraj K."/>
            <person name="Zielenkiewicz U."/>
            <person name="Pilsyk S."/>
            <person name="Malc E."/>
            <person name="Mieczkowski P."/>
            <person name="Kruszewska J.S."/>
            <person name="Biernat P."/>
            <person name="Pawlowska J."/>
        </authorList>
    </citation>
    <scope>NUCLEOTIDE SEQUENCE</scope>
    <source>
        <strain evidence="3">WA0000017839</strain>
    </source>
</reference>
<dbReference type="AlphaFoldDB" id="A0A8H7R8L6"/>